<dbReference type="InterPro" id="IPR024061">
    <property type="entry name" value="NDT80_DNA-bd_dom"/>
</dbReference>
<evidence type="ECO:0000256" key="6">
    <source>
        <dbReference type="ARBA" id="ARBA00023136"/>
    </source>
</evidence>
<dbReference type="Pfam" id="PF05224">
    <property type="entry name" value="NDT80_PhoG"/>
    <property type="match status" value="1"/>
</dbReference>
<dbReference type="PANTHER" id="PTHR13029">
    <property type="match status" value="1"/>
</dbReference>
<dbReference type="GO" id="GO:0003700">
    <property type="term" value="F:DNA-binding transcription factor activity"/>
    <property type="evidence" value="ECO:0007669"/>
    <property type="project" value="UniProtKB-UniRule"/>
</dbReference>
<evidence type="ECO:0000256" key="9">
    <source>
        <dbReference type="SAM" id="Phobius"/>
    </source>
</evidence>
<evidence type="ECO:0000259" key="11">
    <source>
        <dbReference type="PROSITE" id="PS51688"/>
    </source>
</evidence>
<feature type="domain" description="NDT80" evidence="10">
    <location>
        <begin position="202"/>
        <end position="471"/>
    </location>
</feature>
<accession>A0A158Q3A6</accession>
<dbReference type="Pfam" id="PF13888">
    <property type="entry name" value="MRF_C2"/>
    <property type="match status" value="1"/>
</dbReference>
<evidence type="ECO:0000256" key="4">
    <source>
        <dbReference type="ARBA" id="ARBA00022989"/>
    </source>
</evidence>
<dbReference type="SUPFAM" id="SSF49417">
    <property type="entry name" value="p53-like transcription factors"/>
    <property type="match status" value="1"/>
</dbReference>
<sequence>LYSDPLSDCCLSGDFNILQFLEENDATVDSTLESIRQSAQNNQHCNVIAAGMMYQNPARLPDSPPITDISGAGSSGSPSSTVESPYSPPETYQNYQMVHSNQNGSSGLILGVHPEIPGHMLIPQEMLHQNNANSNNNNGNSNNSNRVLQHTLPSPQPDYIGSYQPQSSQATAISQVSPPSVNIRQVANSYIVQNNGYHHVDPYSNIINSTTNDANLGPQTSDQPFSRKRLRTDPSPHPPTPHIKNEPQKIYTLPNQLTVVPSPVTTDDFEDAFHQQAIKFSRFNEDHWATLYDINQRPLHQLEMHVVADKGFNYSTMDNCFVNQKKNHFQISVHIEAIDNHPPNYVKIGNELRVISEFKLAFCGVKSEMPSSEIQIKQSTTDRRPVPHDPVSLEIHERRMTKVTVPRLHFSETTMNNQRKNGRPNPDQKFFLLVVRLIACSTDGHEAIVQAYQSEKVIVRASNPGQFEPPDSDATWQKNGSTLYYNNGSVAIGTDRALAPLTVGGDIYCSGVVHRPSDRRIKEAIHEVDTKDAMSRLSQIRVVGYSYKPEIAVQWGLSEENRHRVGVIAQELAEILPDAVTDNGDFLQVDDSRIFYETVAAATELCRLTGNLEHKIEAVEKLSHKLAKLHRRKFKDVGSLASGLSEFGIGDKSFMSSRTSLESSAPSCISRDKKCYRSDRERSGQRNLHCKNPACQQYDSFLCNSKFTHATILSLVVVMAVCLIAMSTLYVLDWHHRTFGYMNNFQLTSETPQPEQKIGNIVQVNHGHWIPPIQPNAPPITVNCDLSSCHTYCCTDADEFYAANEYHKGIVNTNFNLPIYQSGLIPRLPIKTMPTAIQSPLASGVNIEVLTVNNFTIDERYCIEDSCKPRRGLYTLYVPVSPLMPTVPLEIKINTADDKSYVDSCGTLRDFAHKACTLYHHSTRFDPNKISNSRKITDDIFEISVGDFMQSAYRFRIGYSTESCSMSESQRGRSFDEYNIVFYRQCQKSE</sequence>
<dbReference type="PANTHER" id="PTHR13029:SF18">
    <property type="entry name" value="MYELIN REGULATORY FACTOR HOMOLOG 1"/>
    <property type="match status" value="1"/>
</dbReference>
<keyword evidence="4 9" id="KW-1133">Transmembrane helix</keyword>
<feature type="region of interest" description="Disordered" evidence="8">
    <location>
        <begin position="208"/>
        <end position="246"/>
    </location>
</feature>
<protein>
    <submittedName>
        <fullName evidence="13">NDT80 domain-containing protein</fullName>
    </submittedName>
</protein>
<dbReference type="Pfam" id="PF13887">
    <property type="entry name" value="MYRF_ICA"/>
    <property type="match status" value="1"/>
</dbReference>
<dbReference type="Pfam" id="PF13884">
    <property type="entry name" value="Peptidase_S74"/>
    <property type="match status" value="1"/>
</dbReference>
<dbReference type="Proteomes" id="UP000038040">
    <property type="component" value="Unplaced"/>
</dbReference>
<name>A0A158Q3A6_DRAME</name>
<dbReference type="AlphaFoldDB" id="A0A158Q3A6"/>
<feature type="compositionally biased region" description="Polar residues" evidence="8">
    <location>
        <begin position="163"/>
        <end position="174"/>
    </location>
</feature>
<comment type="subcellular location">
    <subcellularLocation>
        <location evidence="1">Membrane</location>
        <topology evidence="1">Single-pass membrane protein</topology>
    </subcellularLocation>
</comment>
<feature type="region of interest" description="Disordered" evidence="8">
    <location>
        <begin position="129"/>
        <end position="174"/>
    </location>
</feature>
<feature type="DNA-binding region" description="NDT80" evidence="7">
    <location>
        <begin position="202"/>
        <end position="471"/>
    </location>
</feature>
<proteinExistence type="inferred from homology"/>
<evidence type="ECO:0000259" key="10">
    <source>
        <dbReference type="PROSITE" id="PS51517"/>
    </source>
</evidence>
<dbReference type="GO" id="GO:0016540">
    <property type="term" value="P:protein autoprocessing"/>
    <property type="evidence" value="ECO:0007669"/>
    <property type="project" value="InterPro"/>
</dbReference>
<comment type="similarity">
    <text evidence="2">Belongs to the MRF family.</text>
</comment>
<dbReference type="GO" id="GO:0043565">
    <property type="term" value="F:sequence-specific DNA binding"/>
    <property type="evidence" value="ECO:0007669"/>
    <property type="project" value="TreeGrafter"/>
</dbReference>
<organism evidence="12 13">
    <name type="scientific">Dracunculus medinensis</name>
    <name type="common">Guinea worm</name>
    <dbReference type="NCBI Taxonomy" id="318479"/>
    <lineage>
        <taxon>Eukaryota</taxon>
        <taxon>Metazoa</taxon>
        <taxon>Ecdysozoa</taxon>
        <taxon>Nematoda</taxon>
        <taxon>Chromadorea</taxon>
        <taxon>Rhabditida</taxon>
        <taxon>Spirurina</taxon>
        <taxon>Dracunculoidea</taxon>
        <taxon>Dracunculidae</taxon>
        <taxon>Dracunculus</taxon>
    </lineage>
</organism>
<evidence type="ECO:0000256" key="3">
    <source>
        <dbReference type="ARBA" id="ARBA00022692"/>
    </source>
</evidence>
<dbReference type="PROSITE" id="PS51688">
    <property type="entry name" value="ICA"/>
    <property type="match status" value="1"/>
</dbReference>
<dbReference type="InterPro" id="IPR025719">
    <property type="entry name" value="MYRF_C2"/>
</dbReference>
<dbReference type="InterPro" id="IPR008967">
    <property type="entry name" value="p53-like_TF_DNA-bd_sf"/>
</dbReference>
<keyword evidence="5 7" id="KW-0238">DNA-binding</keyword>
<evidence type="ECO:0000256" key="1">
    <source>
        <dbReference type="ARBA" id="ARBA00004167"/>
    </source>
</evidence>
<dbReference type="WBParaSite" id="DME_0000199801-mRNA-1">
    <property type="protein sequence ID" value="DME_0000199801-mRNA-1"/>
    <property type="gene ID" value="DME_0000199801"/>
</dbReference>
<evidence type="ECO:0000256" key="5">
    <source>
        <dbReference type="ARBA" id="ARBA00023125"/>
    </source>
</evidence>
<reference evidence="13" key="1">
    <citation type="submission" date="2016-04" db="UniProtKB">
        <authorList>
            <consortium name="WormBaseParasite"/>
        </authorList>
    </citation>
    <scope>IDENTIFICATION</scope>
</reference>
<feature type="region of interest" description="Disordered" evidence="8">
    <location>
        <begin position="56"/>
        <end position="93"/>
    </location>
</feature>
<dbReference type="GO" id="GO:0005634">
    <property type="term" value="C:nucleus"/>
    <property type="evidence" value="ECO:0007669"/>
    <property type="project" value="TreeGrafter"/>
</dbReference>
<feature type="compositionally biased region" description="Low complexity" evidence="8">
    <location>
        <begin position="130"/>
        <end position="145"/>
    </location>
</feature>
<dbReference type="GO" id="GO:0005789">
    <property type="term" value="C:endoplasmic reticulum membrane"/>
    <property type="evidence" value="ECO:0007669"/>
    <property type="project" value="TreeGrafter"/>
</dbReference>
<feature type="compositionally biased region" description="Low complexity" evidence="8">
    <location>
        <begin position="70"/>
        <end position="85"/>
    </location>
</feature>
<dbReference type="InterPro" id="IPR026932">
    <property type="entry name" value="MYRF_ICA"/>
</dbReference>
<evidence type="ECO:0000256" key="7">
    <source>
        <dbReference type="PROSITE-ProRule" id="PRU00850"/>
    </source>
</evidence>
<dbReference type="InterPro" id="IPR051577">
    <property type="entry name" value="MRF-like"/>
</dbReference>
<evidence type="ECO:0000256" key="8">
    <source>
        <dbReference type="SAM" id="MobiDB-lite"/>
    </source>
</evidence>
<dbReference type="PROSITE" id="PS51517">
    <property type="entry name" value="NDT80"/>
    <property type="match status" value="1"/>
</dbReference>
<keyword evidence="3 9" id="KW-0812">Transmembrane</keyword>
<dbReference type="GO" id="GO:0045893">
    <property type="term" value="P:positive regulation of DNA-templated transcription"/>
    <property type="evidence" value="ECO:0007669"/>
    <property type="project" value="TreeGrafter"/>
</dbReference>
<feature type="compositionally biased region" description="Polar residues" evidence="8">
    <location>
        <begin position="208"/>
        <end position="224"/>
    </location>
</feature>
<keyword evidence="6 9" id="KW-0472">Membrane</keyword>
<feature type="domain" description="Peptidase S74" evidence="11">
    <location>
        <begin position="517"/>
        <end position="616"/>
    </location>
</feature>
<evidence type="ECO:0000256" key="2">
    <source>
        <dbReference type="ARBA" id="ARBA00008221"/>
    </source>
</evidence>
<evidence type="ECO:0000313" key="13">
    <source>
        <dbReference type="WBParaSite" id="DME_0000199801-mRNA-1"/>
    </source>
</evidence>
<dbReference type="InterPro" id="IPR030392">
    <property type="entry name" value="S74_ICA"/>
</dbReference>
<evidence type="ECO:0000313" key="12">
    <source>
        <dbReference type="Proteomes" id="UP000038040"/>
    </source>
</evidence>
<feature type="transmembrane region" description="Helical" evidence="9">
    <location>
        <begin position="712"/>
        <end position="732"/>
    </location>
</feature>